<protein>
    <submittedName>
        <fullName evidence="8">Hexose kinase</fullName>
        <ecNumber evidence="8">2.7.1.-</ecNumber>
    </submittedName>
</protein>
<dbReference type="AlphaFoldDB" id="A0A1I5UWP1"/>
<dbReference type="PIRSF" id="PIRSF000535">
    <property type="entry name" value="1PFK/6PFK/LacC"/>
    <property type="match status" value="1"/>
</dbReference>
<dbReference type="InterPro" id="IPR017583">
    <property type="entry name" value="Tagatose/fructose_Pkinase"/>
</dbReference>
<dbReference type="PANTHER" id="PTHR46566:SF5">
    <property type="entry name" value="1-PHOSPHOFRUCTOKINASE"/>
    <property type="match status" value="1"/>
</dbReference>
<dbReference type="RefSeq" id="WP_067579978.1">
    <property type="nucleotide sequence ID" value="NZ_FOWC01000008.1"/>
</dbReference>
<name>A0A1I5UWP1_9PSEU</name>
<evidence type="ECO:0000313" key="9">
    <source>
        <dbReference type="EMBL" id="SFP99106.1"/>
    </source>
</evidence>
<dbReference type="OrthoDB" id="9801219at2"/>
<dbReference type="EC" id="2.7.1.-" evidence="8"/>
<dbReference type="STRING" id="112413.SAMN05421854_108103"/>
<evidence type="ECO:0000259" key="7">
    <source>
        <dbReference type="Pfam" id="PF00294"/>
    </source>
</evidence>
<accession>A0A1I5UWP1</accession>
<keyword evidence="5" id="KW-0067">ATP-binding</keyword>
<dbReference type="SUPFAM" id="SSF53613">
    <property type="entry name" value="Ribokinase-like"/>
    <property type="match status" value="1"/>
</dbReference>
<dbReference type="GO" id="GO:0008443">
    <property type="term" value="F:phosphofructokinase activity"/>
    <property type="evidence" value="ECO:0007669"/>
    <property type="project" value="TreeGrafter"/>
</dbReference>
<dbReference type="Proteomes" id="UP000199137">
    <property type="component" value="Unassembled WGS sequence"/>
</dbReference>
<reference evidence="9 10" key="1">
    <citation type="submission" date="2016-10" db="EMBL/GenBank/DDBJ databases">
        <authorList>
            <person name="de Groot N.N."/>
        </authorList>
    </citation>
    <scope>NUCLEOTIDE SEQUENCE [LARGE SCALE GENOMIC DNA]</scope>
    <source>
        <strain evidence="9 10">DSM 44637</strain>
    </source>
</reference>
<evidence type="ECO:0000256" key="5">
    <source>
        <dbReference type="ARBA" id="ARBA00022840"/>
    </source>
</evidence>
<comment type="similarity">
    <text evidence="1">Belongs to the carbohydrate kinase PfkB family.</text>
</comment>
<evidence type="ECO:0000256" key="2">
    <source>
        <dbReference type="ARBA" id="ARBA00022679"/>
    </source>
</evidence>
<evidence type="ECO:0000313" key="10">
    <source>
        <dbReference type="Proteomes" id="UP000199137"/>
    </source>
</evidence>
<dbReference type="Gene3D" id="3.40.1190.20">
    <property type="match status" value="1"/>
</dbReference>
<reference evidence="8 11" key="2">
    <citation type="submission" date="2020-01" db="EMBL/GenBank/DDBJ databases">
        <title>Insect and environment-associated Actinomycetes.</title>
        <authorList>
            <person name="Currrie C."/>
            <person name="Chevrette M."/>
            <person name="Carlson C."/>
            <person name="Stubbendieck R."/>
            <person name="Wendt-Pienkowski E."/>
        </authorList>
    </citation>
    <scope>NUCLEOTIDE SEQUENCE [LARGE SCALE GENOMIC DNA]</scope>
    <source>
        <strain evidence="8 11">SID8386</strain>
    </source>
</reference>
<dbReference type="InterPro" id="IPR029056">
    <property type="entry name" value="Ribokinase-like"/>
</dbReference>
<organism evidence="9 10">
    <name type="scientific">Amycolatopsis rubida</name>
    <dbReference type="NCBI Taxonomy" id="112413"/>
    <lineage>
        <taxon>Bacteria</taxon>
        <taxon>Bacillati</taxon>
        <taxon>Actinomycetota</taxon>
        <taxon>Actinomycetes</taxon>
        <taxon>Pseudonocardiales</taxon>
        <taxon>Pseudonocardiaceae</taxon>
        <taxon>Amycolatopsis</taxon>
    </lineage>
</organism>
<feature type="domain" description="Carbohydrate kinase PfkB" evidence="7">
    <location>
        <begin position="12"/>
        <end position="278"/>
    </location>
</feature>
<sequence length="295" mass="29634">MIVVATPNPAVDLTYRVGTHTLGGTNRVLDVQRRAGGKGVNVAHVLAALDVPVRAVLPLGGDAGRWLGSALAVPFDATACEAQTRSTVTVTGDGHPTVYAEPGPELSAAEWERFSALLATRIRDADLLVISGSLPRNAAPELVGEWVRLARDAGVRALVDSSGPALLAAARAGADVKPNREELLSATGAADETSGAAELSRLGAGLVVVSRGEDGIAAYAPSGVVSAPVVPGVQGNPTGAGDAATAGLAAALVRGLPLEEALRQAAAAGAAAVLRPVAGEIDLSAYRRFLNGAST</sequence>
<dbReference type="NCBIfam" id="TIGR03168">
    <property type="entry name" value="1-PFK"/>
    <property type="match status" value="1"/>
</dbReference>
<dbReference type="InterPro" id="IPR002173">
    <property type="entry name" value="Carboh/pur_kinase_PfkB_CS"/>
</dbReference>
<dbReference type="InterPro" id="IPR011611">
    <property type="entry name" value="PfkB_dom"/>
</dbReference>
<keyword evidence="2 6" id="KW-0808">Transferase</keyword>
<dbReference type="PANTHER" id="PTHR46566">
    <property type="entry name" value="1-PHOSPHOFRUCTOKINASE-RELATED"/>
    <property type="match status" value="1"/>
</dbReference>
<evidence type="ECO:0000313" key="11">
    <source>
        <dbReference type="Proteomes" id="UP000470404"/>
    </source>
</evidence>
<dbReference type="Proteomes" id="UP000470404">
    <property type="component" value="Unassembled WGS sequence"/>
</dbReference>
<dbReference type="GO" id="GO:0005524">
    <property type="term" value="F:ATP binding"/>
    <property type="evidence" value="ECO:0007669"/>
    <property type="project" value="UniProtKB-KW"/>
</dbReference>
<evidence type="ECO:0000256" key="6">
    <source>
        <dbReference type="PIRNR" id="PIRNR000535"/>
    </source>
</evidence>
<dbReference type="EMBL" id="JAAGNC010000090">
    <property type="protein sequence ID" value="NEC57443.1"/>
    <property type="molecule type" value="Genomic_DNA"/>
</dbReference>
<dbReference type="PROSITE" id="PS00584">
    <property type="entry name" value="PFKB_KINASES_2"/>
    <property type="match status" value="1"/>
</dbReference>
<evidence type="ECO:0000256" key="1">
    <source>
        <dbReference type="ARBA" id="ARBA00010688"/>
    </source>
</evidence>
<dbReference type="Pfam" id="PF00294">
    <property type="entry name" value="PfkB"/>
    <property type="match status" value="1"/>
</dbReference>
<keyword evidence="4 8" id="KW-0418">Kinase</keyword>
<keyword evidence="3" id="KW-0547">Nucleotide-binding</keyword>
<evidence type="ECO:0000256" key="3">
    <source>
        <dbReference type="ARBA" id="ARBA00022741"/>
    </source>
</evidence>
<evidence type="ECO:0000256" key="4">
    <source>
        <dbReference type="ARBA" id="ARBA00022777"/>
    </source>
</evidence>
<dbReference type="GO" id="GO:0005829">
    <property type="term" value="C:cytosol"/>
    <property type="evidence" value="ECO:0007669"/>
    <property type="project" value="TreeGrafter"/>
</dbReference>
<proteinExistence type="inferred from homology"/>
<gene>
    <name evidence="8" type="ORF">G3I59_18025</name>
    <name evidence="9" type="ORF">SAMN05421854_108103</name>
</gene>
<keyword evidence="11" id="KW-1185">Reference proteome</keyword>
<dbReference type="EMBL" id="FOWC01000008">
    <property type="protein sequence ID" value="SFP99106.1"/>
    <property type="molecule type" value="Genomic_DNA"/>
</dbReference>
<evidence type="ECO:0000313" key="8">
    <source>
        <dbReference type="EMBL" id="NEC57443.1"/>
    </source>
</evidence>